<dbReference type="InterPro" id="IPR000914">
    <property type="entry name" value="SBP_5_dom"/>
</dbReference>
<dbReference type="Gene3D" id="3.40.190.10">
    <property type="entry name" value="Periplasmic binding protein-like II"/>
    <property type="match status" value="1"/>
</dbReference>
<name>A0A919LUM7_KLEPN</name>
<accession>A0A919LUM7</accession>
<dbReference type="PANTHER" id="PTHR30290:SF37">
    <property type="entry name" value="NICKEL-BINDING PERIPLASMIC PROTEIN"/>
    <property type="match status" value="1"/>
</dbReference>
<dbReference type="GO" id="GO:0030288">
    <property type="term" value="C:outer membrane-bounded periplasmic space"/>
    <property type="evidence" value="ECO:0007669"/>
    <property type="project" value="TreeGrafter"/>
</dbReference>
<feature type="domain" description="Solute-binding protein family 5" evidence="2">
    <location>
        <begin position="8"/>
        <end position="248"/>
    </location>
</feature>
<organism evidence="3 4">
    <name type="scientific">Klebsiella pneumoniae</name>
    <dbReference type="NCBI Taxonomy" id="573"/>
    <lineage>
        <taxon>Bacteria</taxon>
        <taxon>Pseudomonadati</taxon>
        <taxon>Pseudomonadota</taxon>
        <taxon>Gammaproteobacteria</taxon>
        <taxon>Enterobacterales</taxon>
        <taxon>Enterobacteriaceae</taxon>
        <taxon>Klebsiella/Raoultella group</taxon>
        <taxon>Klebsiella</taxon>
        <taxon>Klebsiella pneumoniae complex</taxon>
    </lineage>
</organism>
<dbReference type="Pfam" id="PF00496">
    <property type="entry name" value="SBP_bac_5"/>
    <property type="match status" value="1"/>
</dbReference>
<evidence type="ECO:0000313" key="4">
    <source>
        <dbReference type="Proteomes" id="UP000655094"/>
    </source>
</evidence>
<dbReference type="Proteomes" id="UP000655094">
    <property type="component" value="Unassembled WGS sequence"/>
</dbReference>
<sequence>MAAPPGIKAPIGTGPWRLANSQLNQRDVLVRNERYWGRKPALQQITIKVIPDATSRAVAFETGEIDMLYGDEGLLPLDTFERFRHHPGYVARLSAPAETVMLALNASRGPTREQAVREALNYAVDKQTLVDSVLYGTQQVADTLFAPSVPYAPQDLTPRRYDPTKPAPCWNRPAGSSWRASPATKAGQPLAIELAFIGTDALAKSMAEIIQANLRQVGVQVTPVGEEESSIYARQREGRFGMIFNRTGRALRSACLFKLDARPVACGLPGPARPARQGTD</sequence>
<evidence type="ECO:0000256" key="1">
    <source>
        <dbReference type="SAM" id="MobiDB-lite"/>
    </source>
</evidence>
<dbReference type="GO" id="GO:0015833">
    <property type="term" value="P:peptide transport"/>
    <property type="evidence" value="ECO:0007669"/>
    <property type="project" value="TreeGrafter"/>
</dbReference>
<protein>
    <recommendedName>
        <fullName evidence="2">Solute-binding protein family 5 domain-containing protein</fullName>
    </recommendedName>
</protein>
<evidence type="ECO:0000259" key="2">
    <source>
        <dbReference type="Pfam" id="PF00496"/>
    </source>
</evidence>
<gene>
    <name evidence="3" type="ORF">KPZU09_56840</name>
</gene>
<dbReference type="PANTHER" id="PTHR30290">
    <property type="entry name" value="PERIPLASMIC BINDING COMPONENT OF ABC TRANSPORTER"/>
    <property type="match status" value="1"/>
</dbReference>
<proteinExistence type="predicted"/>
<dbReference type="SUPFAM" id="SSF53850">
    <property type="entry name" value="Periplasmic binding protein-like II"/>
    <property type="match status" value="1"/>
</dbReference>
<dbReference type="GO" id="GO:1904680">
    <property type="term" value="F:peptide transmembrane transporter activity"/>
    <property type="evidence" value="ECO:0007669"/>
    <property type="project" value="TreeGrafter"/>
</dbReference>
<dbReference type="InterPro" id="IPR039424">
    <property type="entry name" value="SBP_5"/>
</dbReference>
<reference evidence="3" key="1">
    <citation type="submission" date="2020-10" db="EMBL/GenBank/DDBJ databases">
        <title>Genome Sequence of ESBL Producing Zambian Clinical Strains.</title>
        <authorList>
            <person name="Shawa M."/>
            <person name="Furuta Y."/>
            <person name="Simbotwe M."/>
            <person name="Mulenga E."/>
            <person name="Mubanga M."/>
            <person name="Mulenga G."/>
            <person name="Kaile C."/>
            <person name="Zorigt T."/>
            <person name="Hang'ombe B."/>
            <person name="Higashi H."/>
        </authorList>
    </citation>
    <scope>NUCLEOTIDE SEQUENCE</scope>
    <source>
        <strain evidence="3">Zam_UTH_09</strain>
    </source>
</reference>
<comment type="caution">
    <text evidence="3">The sequence shown here is derived from an EMBL/GenBank/DDBJ whole genome shotgun (WGS) entry which is preliminary data.</text>
</comment>
<dbReference type="AlphaFoldDB" id="A0A919LUM7"/>
<dbReference type="Gene3D" id="3.10.105.10">
    <property type="entry name" value="Dipeptide-binding Protein, Domain 3"/>
    <property type="match status" value="1"/>
</dbReference>
<evidence type="ECO:0000313" key="3">
    <source>
        <dbReference type="EMBL" id="GHK55948.1"/>
    </source>
</evidence>
<dbReference type="EMBL" id="BNFF01000001">
    <property type="protein sequence ID" value="GHK55948.1"/>
    <property type="molecule type" value="Genomic_DNA"/>
</dbReference>
<feature type="region of interest" description="Disordered" evidence="1">
    <location>
        <begin position="156"/>
        <end position="182"/>
    </location>
</feature>